<protein>
    <recommendedName>
        <fullName evidence="1">FAD-binding domain-containing protein</fullName>
    </recommendedName>
</protein>
<dbReference type="PANTHER" id="PTHR46496:SF6">
    <property type="entry name" value="ZEAXANTHIN EPOXIDASE, CHLOROPLASTIC-LIKE ISOFORM X1"/>
    <property type="match status" value="1"/>
</dbReference>
<name>A0ABC8UDV6_9AQUA</name>
<sequence>MILRRYIYDRDMIYTWGIGRVTLLGDAAHPMQPNLGQGGCMAIEDCYQLILELEKVSKRSSDVCLANEIASAFKRYEKKRMCRVSTVHAVSRLASKMISYYQPYMNFGFVPLSNKSAVQITHPAVPIAQAVLQFCLPQFMAWLISGHG</sequence>
<dbReference type="Gene3D" id="3.50.50.60">
    <property type="entry name" value="FAD/NAD(P)-binding domain"/>
    <property type="match status" value="1"/>
</dbReference>
<proteinExistence type="predicted"/>
<reference evidence="2 3" key="1">
    <citation type="submission" date="2024-02" db="EMBL/GenBank/DDBJ databases">
        <authorList>
            <person name="Vignale AGUSTIN F."/>
            <person name="Sosa J E."/>
            <person name="Modenutti C."/>
        </authorList>
    </citation>
    <scope>NUCLEOTIDE SEQUENCE [LARGE SCALE GENOMIC DNA]</scope>
</reference>
<organism evidence="2 3">
    <name type="scientific">Ilex paraguariensis</name>
    <name type="common">yerba mate</name>
    <dbReference type="NCBI Taxonomy" id="185542"/>
    <lineage>
        <taxon>Eukaryota</taxon>
        <taxon>Viridiplantae</taxon>
        <taxon>Streptophyta</taxon>
        <taxon>Embryophyta</taxon>
        <taxon>Tracheophyta</taxon>
        <taxon>Spermatophyta</taxon>
        <taxon>Magnoliopsida</taxon>
        <taxon>eudicotyledons</taxon>
        <taxon>Gunneridae</taxon>
        <taxon>Pentapetalae</taxon>
        <taxon>asterids</taxon>
        <taxon>campanulids</taxon>
        <taxon>Aquifoliales</taxon>
        <taxon>Aquifoliaceae</taxon>
        <taxon>Ilex</taxon>
    </lineage>
</organism>
<accession>A0ABC8UDV6</accession>
<dbReference type="PANTHER" id="PTHR46496">
    <property type="match status" value="1"/>
</dbReference>
<dbReference type="InterPro" id="IPR036188">
    <property type="entry name" value="FAD/NAD-bd_sf"/>
</dbReference>
<evidence type="ECO:0000259" key="1">
    <source>
        <dbReference type="Pfam" id="PF01494"/>
    </source>
</evidence>
<gene>
    <name evidence="2" type="ORF">ILEXP_LOCUS47295</name>
</gene>
<dbReference type="Proteomes" id="UP001642360">
    <property type="component" value="Unassembled WGS sequence"/>
</dbReference>
<dbReference type="Pfam" id="PF01494">
    <property type="entry name" value="FAD_binding_3"/>
    <property type="match status" value="1"/>
</dbReference>
<dbReference type="InterPro" id="IPR002938">
    <property type="entry name" value="FAD-bd"/>
</dbReference>
<comment type="caution">
    <text evidence="2">The sequence shown here is derived from an EMBL/GenBank/DDBJ whole genome shotgun (WGS) entry which is preliminary data.</text>
</comment>
<evidence type="ECO:0000313" key="2">
    <source>
        <dbReference type="EMBL" id="CAK9177406.1"/>
    </source>
</evidence>
<dbReference type="SUPFAM" id="SSF51905">
    <property type="entry name" value="FAD/NAD(P)-binding domain"/>
    <property type="match status" value="1"/>
</dbReference>
<feature type="domain" description="FAD-binding" evidence="1">
    <location>
        <begin position="12"/>
        <end position="58"/>
    </location>
</feature>
<keyword evidence="3" id="KW-1185">Reference proteome</keyword>
<dbReference type="EMBL" id="CAUOFW020007057">
    <property type="protein sequence ID" value="CAK9177406.1"/>
    <property type="molecule type" value="Genomic_DNA"/>
</dbReference>
<evidence type="ECO:0000313" key="3">
    <source>
        <dbReference type="Proteomes" id="UP001642360"/>
    </source>
</evidence>
<dbReference type="AlphaFoldDB" id="A0ABC8UDV6"/>
<dbReference type="PRINTS" id="PR00420">
    <property type="entry name" value="RNGMNOXGNASE"/>
</dbReference>